<dbReference type="PANTHER" id="PTHR19331">
    <property type="entry name" value="SCAVENGER RECEPTOR DOMAIN-CONTAINING"/>
    <property type="match status" value="1"/>
</dbReference>
<feature type="disulfide bond" evidence="5">
    <location>
        <begin position="318"/>
        <end position="328"/>
    </location>
</feature>
<feature type="region of interest" description="Disordered" evidence="6">
    <location>
        <begin position="534"/>
        <end position="554"/>
    </location>
</feature>
<dbReference type="FunFam" id="3.10.250.10:FF:000006">
    <property type="entry name" value="neurotrypsin isoform X2"/>
    <property type="match status" value="3"/>
</dbReference>
<feature type="disulfide bond" evidence="5">
    <location>
        <begin position="931"/>
        <end position="941"/>
    </location>
</feature>
<feature type="disulfide bond" evidence="5">
    <location>
        <begin position="900"/>
        <end position="961"/>
    </location>
</feature>
<feature type="domain" description="SRCR" evidence="7">
    <location>
        <begin position="249"/>
        <end position="349"/>
    </location>
</feature>
<dbReference type="Ensembl" id="ENSAMET00000041642.1">
    <property type="protein sequence ID" value="ENSAMEP00000027983.1"/>
    <property type="gene ID" value="ENSAMEG00000008992.2"/>
</dbReference>
<feature type="disulfide bond" evidence="5">
    <location>
        <begin position="287"/>
        <end position="348"/>
    </location>
</feature>
<dbReference type="InterPro" id="IPR001190">
    <property type="entry name" value="SRCR"/>
</dbReference>
<dbReference type="GO" id="GO:0016020">
    <property type="term" value="C:membrane"/>
    <property type="evidence" value="ECO:0007669"/>
    <property type="project" value="InterPro"/>
</dbReference>
<reference evidence="8" key="3">
    <citation type="submission" date="2025-09" db="UniProtKB">
        <authorList>
            <consortium name="Ensembl"/>
        </authorList>
    </citation>
    <scope>IDENTIFICATION</scope>
</reference>
<evidence type="ECO:0000313" key="8">
    <source>
        <dbReference type="Ensembl" id="ENSAMEP00000027983.1"/>
    </source>
</evidence>
<feature type="disulfide bond" evidence="5">
    <location>
        <begin position="887"/>
        <end position="951"/>
    </location>
</feature>
<feature type="disulfide bond" evidence="5">
    <location>
        <begin position="606"/>
        <end position="616"/>
    </location>
</feature>
<keyword evidence="3 5" id="KW-1015">Disulfide bond</keyword>
<reference evidence="8 9" key="1">
    <citation type="journal article" date="2010" name="Nature">
        <title>The sequence and de novo assembly of the giant panda genome.</title>
        <authorList>
            <person name="Li R."/>
            <person name="Fan W."/>
            <person name="Tian G."/>
            <person name="Zhu H."/>
            <person name="He L."/>
            <person name="Cai J."/>
            <person name="Huang Q."/>
            <person name="Cai Q."/>
            <person name="Li B."/>
            <person name="Bai Y."/>
            <person name="Zhang Z."/>
            <person name="Zhang Y."/>
            <person name="Wang W."/>
            <person name="Li J."/>
            <person name="Wei F."/>
            <person name="Li H."/>
            <person name="Jian M."/>
            <person name="Li J."/>
            <person name="Zhang Z."/>
            <person name="Nielsen R."/>
            <person name="Li D."/>
            <person name="Gu W."/>
            <person name="Yang Z."/>
            <person name="Xuan Z."/>
            <person name="Ryder O.A."/>
            <person name="Leung F.C."/>
            <person name="Zhou Y."/>
            <person name="Cao J."/>
            <person name="Sun X."/>
            <person name="Fu Y."/>
            <person name="Fang X."/>
            <person name="Guo X."/>
            <person name="Wang B."/>
            <person name="Hou R."/>
            <person name="Shen F."/>
            <person name="Mu B."/>
            <person name="Ni P."/>
            <person name="Lin R."/>
            <person name="Qian W."/>
            <person name="Wang G."/>
            <person name="Yu C."/>
            <person name="Nie W."/>
            <person name="Wang J."/>
            <person name="Wu Z."/>
            <person name="Liang H."/>
            <person name="Min J."/>
            <person name="Wu Q."/>
            <person name="Cheng S."/>
            <person name="Ruan J."/>
            <person name="Wang M."/>
            <person name="Shi Z."/>
            <person name="Wen M."/>
            <person name="Liu B."/>
            <person name="Ren X."/>
            <person name="Zheng H."/>
            <person name="Dong D."/>
            <person name="Cook K."/>
            <person name="Shan G."/>
            <person name="Zhang H."/>
            <person name="Kosiol C."/>
            <person name="Xie X."/>
            <person name="Lu Z."/>
            <person name="Zheng H."/>
            <person name="Li Y."/>
            <person name="Steiner C.C."/>
            <person name="Lam T.T."/>
            <person name="Lin S."/>
            <person name="Zhang Q."/>
            <person name="Li G."/>
            <person name="Tian J."/>
            <person name="Gong T."/>
            <person name="Liu H."/>
            <person name="Zhang D."/>
            <person name="Fang L."/>
            <person name="Ye C."/>
            <person name="Zhang J."/>
            <person name="Hu W."/>
            <person name="Xu A."/>
            <person name="Ren Y."/>
            <person name="Zhang G."/>
            <person name="Bruford M.W."/>
            <person name="Li Q."/>
            <person name="Ma L."/>
            <person name="Guo Y."/>
            <person name="An N."/>
            <person name="Hu Y."/>
            <person name="Zheng Y."/>
            <person name="Shi Y."/>
            <person name="Li Z."/>
            <person name="Liu Q."/>
            <person name="Chen Y."/>
            <person name="Zhao J."/>
            <person name="Qu N."/>
            <person name="Zhao S."/>
            <person name="Tian F."/>
            <person name="Wang X."/>
            <person name="Wang H."/>
            <person name="Xu L."/>
            <person name="Liu X."/>
            <person name="Vinar T."/>
            <person name="Wang Y."/>
            <person name="Lam T.W."/>
            <person name="Yiu S.M."/>
            <person name="Liu S."/>
            <person name="Zhang H."/>
            <person name="Li D."/>
            <person name="Huang Y."/>
            <person name="Wang X."/>
            <person name="Yang G."/>
            <person name="Jiang Z."/>
            <person name="Wang J."/>
            <person name="Qin N."/>
            <person name="Li L."/>
            <person name="Li J."/>
            <person name="Bolund L."/>
            <person name="Kristiansen K."/>
            <person name="Wong G.K."/>
            <person name="Olson M."/>
            <person name="Zhang X."/>
            <person name="Li S."/>
            <person name="Yang H."/>
            <person name="Wang J."/>
            <person name="Wang J."/>
        </authorList>
    </citation>
    <scope>NUCLEOTIDE SEQUENCE [LARGE SCALE GENOMIC DNA]</scope>
</reference>
<sequence length="1009" mass="107906">MPAKISFQRSFSMMSNASGTFLKVLFFVLLGNETGLALRLVSGGDRCQGRVEVLYQGSWGTVCDDSWDTNDANVVCRQLGCGWATSAPGNARFGQGSGPIVLDNVRCSGHESYLWSCPHNGWNSHNCVHSEDAGVICSGLALRLVSGGDRCQGRVEVLYQGSWGTVCDDSWDTNDANVVCRQLHCGYAVSALGNAYFGPGSGPITLDDVVCPGTGSALWRCAWWGKLREHWKFQKLTLIFISTEDWPMLRLINGTGRCSGRVEVSYQGTWGSVCGDGWDLKEAHVVCRQLGCGPAVSAPLGAHFGPGSGKILLDNVHCSGEESHLALCVHDAWFTHKCGHEEDAGAICSGERLVNGTGRCSGQVEVHIQGMWGTVCDDLWDLAEATVVCHQLQCGQAMAALTGAHFGAGSGKILLDDVQCAGTESHLGEREHRAEAGHNSGHLEDASVICAAWMAMRLVNGTGRCSGRVEVHIQGMWGTMCDDLWDLAEATVVCHQLQCGQAMAAPTGAHFGAGSGKILLDDVQCAGTESHLGQCENRAEGRSPRDPGSSPGGWAPVRLVGGHGRCAGRVELFYQGVWGTVCDDLWDLPEANIVCSGSILLDNVHCRGDEQHLEECSHVGWFSHNCGHGEDAGVICSGKPLPPPSRSPDLALPQRIPFKRQCKSKLRLVGGPGRCSGRVEVLHQQAWGTVCDDLWDLNEAEVVCRQLGCGQAVSALGKAHFGPGSGNIFLDNLQCSGVERYLGQCAHSGWSEHNCGHHEDAGVICSELWLVGGPGRCSGHVEVLHQQVWGTVCDDLWDLKEAGVVCQQLGCGQAVSTLGKAHFSPGSGNIFLDNLQCSGVERYLGQCAYSGWSEHNSVFCKLRLVGGPGRCSGRVEVFYNGTWGTVCDDSWDLTDARVVCQQLGCGAALSAPVQSYFDGGTGHVMLDDVQCTGNEAKVWQCTHNGWFSHNCGHHEDAGAICSGEPPQGTAPLRESLAHQQPLGRERSVPAGSYSERNPGLQAIFLSQFV</sequence>
<dbReference type="PROSITE" id="PS50287">
    <property type="entry name" value="SRCR_2"/>
    <property type="match status" value="9"/>
</dbReference>
<dbReference type="FunFam" id="3.10.250.10:FF:000003">
    <property type="entry name" value="Deleted in malignant brain tumors 1"/>
    <property type="match status" value="3"/>
</dbReference>
<dbReference type="Proteomes" id="UP000008912">
    <property type="component" value="Unassembled WGS sequence"/>
</dbReference>
<dbReference type="FunFam" id="3.10.250.10:FF:000002">
    <property type="entry name" value="Scavenger receptor cysteine-rich type 1 protein M130"/>
    <property type="match status" value="1"/>
</dbReference>
<name>A0A7N5JNM5_AILME</name>
<evidence type="ECO:0000256" key="6">
    <source>
        <dbReference type="SAM" id="MobiDB-lite"/>
    </source>
</evidence>
<feature type="disulfide bond" evidence="5">
    <location>
        <begin position="389"/>
        <end position="450"/>
    </location>
</feature>
<dbReference type="GeneTree" id="ENSGT00950000183145"/>
<feature type="domain" description="SRCR" evidence="7">
    <location>
        <begin position="142"/>
        <end position="221"/>
    </location>
</feature>
<comment type="caution">
    <text evidence="5">Lacks conserved residue(s) required for the propagation of feature annotation.</text>
</comment>
<dbReference type="FunFam" id="3.10.250.10:FF:000009">
    <property type="entry name" value="WC1"/>
    <property type="match status" value="1"/>
</dbReference>
<feature type="domain" description="SRCR" evidence="7">
    <location>
        <begin position="38"/>
        <end position="138"/>
    </location>
</feature>
<feature type="domain" description="SRCR" evidence="7">
    <location>
        <begin position="579"/>
        <end position="637"/>
    </location>
</feature>
<feature type="disulfide bond" evidence="5">
    <location>
        <begin position="107"/>
        <end position="117"/>
    </location>
</feature>
<accession>A0A7N5JNM5</accession>
<keyword evidence="2" id="KW-0677">Repeat</keyword>
<feature type="disulfide bond" evidence="5">
    <location>
        <begin position="704"/>
        <end position="765"/>
    </location>
</feature>
<protein>
    <recommendedName>
        <fullName evidence="7">SRCR domain-containing protein</fullName>
    </recommendedName>
</protein>
<organism evidence="8 9">
    <name type="scientific">Ailuropoda melanoleuca</name>
    <name type="common">Giant panda</name>
    <dbReference type="NCBI Taxonomy" id="9646"/>
    <lineage>
        <taxon>Eukaryota</taxon>
        <taxon>Metazoa</taxon>
        <taxon>Chordata</taxon>
        <taxon>Craniata</taxon>
        <taxon>Vertebrata</taxon>
        <taxon>Euteleostomi</taxon>
        <taxon>Mammalia</taxon>
        <taxon>Eutheria</taxon>
        <taxon>Laurasiatheria</taxon>
        <taxon>Carnivora</taxon>
        <taxon>Caniformia</taxon>
        <taxon>Ursidae</taxon>
        <taxon>Ailuropoda</taxon>
    </lineage>
</organism>
<dbReference type="InterPro" id="IPR036772">
    <property type="entry name" value="SRCR-like_dom_sf"/>
</dbReference>
<dbReference type="SUPFAM" id="SSF56487">
    <property type="entry name" value="SRCR-like"/>
    <property type="match status" value="9"/>
</dbReference>
<feature type="disulfide bond" evidence="5">
    <location>
        <begin position="211"/>
        <end position="221"/>
    </location>
</feature>
<keyword evidence="1" id="KW-0732">Signal</keyword>
<evidence type="ECO:0000256" key="4">
    <source>
        <dbReference type="ARBA" id="ARBA00023180"/>
    </source>
</evidence>
<feature type="domain" description="SRCR" evidence="7">
    <location>
        <begin position="768"/>
        <end position="860"/>
    </location>
</feature>
<dbReference type="InParanoid" id="A0A7N5JNM5"/>
<feature type="disulfide bond" evidence="5">
    <location>
        <begin position="735"/>
        <end position="745"/>
    </location>
</feature>
<proteinExistence type="predicted"/>
<feature type="disulfide bond" evidence="5">
    <location>
        <begin position="837"/>
        <end position="847"/>
    </location>
</feature>
<evidence type="ECO:0000256" key="5">
    <source>
        <dbReference type="PROSITE-ProRule" id="PRU00196"/>
    </source>
</evidence>
<feature type="domain" description="SRCR" evidence="7">
    <location>
        <begin position="351"/>
        <end position="451"/>
    </location>
</feature>
<dbReference type="PROSITE" id="PS00420">
    <property type="entry name" value="SRCR_1"/>
    <property type="match status" value="4"/>
</dbReference>
<dbReference type="PANTHER" id="PTHR19331:SF470">
    <property type="entry name" value="DELETED IN MALIGNANT BRAIN TUMORS 1 PROTEIN"/>
    <property type="match status" value="1"/>
</dbReference>
<feature type="disulfide bond" evidence="5">
    <location>
        <begin position="525"/>
        <end position="535"/>
    </location>
</feature>
<feature type="disulfide bond" evidence="5">
    <location>
        <begin position="76"/>
        <end position="137"/>
    </location>
</feature>
<feature type="domain" description="SRCR" evidence="7">
    <location>
        <begin position="862"/>
        <end position="962"/>
    </location>
</feature>
<evidence type="ECO:0000259" key="7">
    <source>
        <dbReference type="PROSITE" id="PS50287"/>
    </source>
</evidence>
<evidence type="ECO:0000256" key="3">
    <source>
        <dbReference type="ARBA" id="ARBA00023157"/>
    </source>
</evidence>
<evidence type="ECO:0000313" key="9">
    <source>
        <dbReference type="Proteomes" id="UP000008912"/>
    </source>
</evidence>
<dbReference type="PRINTS" id="PR00258">
    <property type="entry name" value="SPERACTRCPTR"/>
</dbReference>
<dbReference type="SMART" id="SM00202">
    <property type="entry name" value="SR"/>
    <property type="match status" value="9"/>
</dbReference>
<feature type="domain" description="SRCR" evidence="7">
    <location>
        <begin position="666"/>
        <end position="766"/>
    </location>
</feature>
<dbReference type="Gene3D" id="3.10.250.10">
    <property type="entry name" value="SRCR-like domain"/>
    <property type="match status" value="10"/>
</dbReference>
<evidence type="ECO:0000256" key="2">
    <source>
        <dbReference type="ARBA" id="ARBA00022737"/>
    </source>
</evidence>
<dbReference type="Pfam" id="PF00530">
    <property type="entry name" value="SRCR"/>
    <property type="match status" value="10"/>
</dbReference>
<reference evidence="8" key="2">
    <citation type="submission" date="2025-08" db="UniProtKB">
        <authorList>
            <consortium name="Ensembl"/>
        </authorList>
    </citation>
    <scope>IDENTIFICATION</scope>
</reference>
<feature type="disulfide bond" evidence="5">
    <location>
        <begin position="63"/>
        <end position="127"/>
    </location>
</feature>
<feature type="disulfide bond" evidence="5">
    <location>
        <begin position="691"/>
        <end position="755"/>
    </location>
</feature>
<dbReference type="AlphaFoldDB" id="A0A7N5JNM5"/>
<feature type="domain" description="SRCR" evidence="7">
    <location>
        <begin position="456"/>
        <end position="583"/>
    </location>
</feature>
<feature type="disulfide bond" evidence="5">
    <location>
        <begin position="274"/>
        <end position="338"/>
    </location>
</feature>
<evidence type="ECO:0000256" key="1">
    <source>
        <dbReference type="ARBA" id="ARBA00022729"/>
    </source>
</evidence>
<keyword evidence="4" id="KW-0325">Glycoprotein</keyword>
<keyword evidence="9" id="KW-1185">Reference proteome</keyword>